<evidence type="ECO:0000313" key="1">
    <source>
        <dbReference type="EMBL" id="VWC01877.1"/>
    </source>
</evidence>
<protein>
    <submittedName>
        <fullName evidence="1">Uncharacterized protein</fullName>
    </submittedName>
</protein>
<proteinExistence type="predicted"/>
<dbReference type="RefSeq" id="WP_175024324.1">
    <property type="nucleotide sequence ID" value="NZ_CABVQC010000035.1"/>
</dbReference>
<accession>A0A6P2P3V7</accession>
<evidence type="ECO:0000313" key="2">
    <source>
        <dbReference type="Proteomes" id="UP000494261"/>
    </source>
</evidence>
<name>A0A6P2P3V7_9BURK</name>
<gene>
    <name evidence="1" type="ORF">BLA13014_04775</name>
</gene>
<sequence>MLAIPAVSTPLGGIRYLAAGGHAFYQTDNGLPVIAFNPNMTARTRMGAAERNNVRTEAVAGKR</sequence>
<reference evidence="1 2" key="1">
    <citation type="submission" date="2019-09" db="EMBL/GenBank/DDBJ databases">
        <authorList>
            <person name="Depoorter E."/>
        </authorList>
    </citation>
    <scope>NUCLEOTIDE SEQUENCE [LARGE SCALE GENOMIC DNA]</scope>
    <source>
        <strain evidence="1">LMG 13014</strain>
    </source>
</reference>
<dbReference type="Proteomes" id="UP000494261">
    <property type="component" value="Unassembled WGS sequence"/>
</dbReference>
<dbReference type="AlphaFoldDB" id="A0A6P2P3V7"/>
<dbReference type="EMBL" id="CABVQC010000035">
    <property type="protein sequence ID" value="VWC01877.1"/>
    <property type="molecule type" value="Genomic_DNA"/>
</dbReference>
<organism evidence="1 2">
    <name type="scientific">Burkholderia aenigmatica</name>
    <dbReference type="NCBI Taxonomy" id="2015348"/>
    <lineage>
        <taxon>Bacteria</taxon>
        <taxon>Pseudomonadati</taxon>
        <taxon>Pseudomonadota</taxon>
        <taxon>Betaproteobacteria</taxon>
        <taxon>Burkholderiales</taxon>
        <taxon>Burkholderiaceae</taxon>
        <taxon>Burkholderia</taxon>
        <taxon>Burkholderia cepacia complex</taxon>
    </lineage>
</organism>